<dbReference type="PANTHER" id="PTHR42934">
    <property type="entry name" value="GLYCOLATE OXIDASE SUBUNIT GLCD"/>
    <property type="match status" value="1"/>
</dbReference>
<dbReference type="InterPro" id="IPR036318">
    <property type="entry name" value="FAD-bd_PCMH-like_sf"/>
</dbReference>
<sequence length="484" mass="50651">MTETLDELARRLAGVLPPGAVITDPVRLRTYECDGLTHHRAVPGIVVLPGSAEQIAAVVKLCGEYGVPFVARGAGTGLSGGALPRTDGVLVVTSKMRRILQIDLANRRAVVEPGVSNLAITEAVREHGYYYAPDPSSQQVCTIGGNVAENSGGAHCLKYGFTVNHVLALEIVTPDGDIVTLDADDPGYDLLGAFVGSEGTLGITTKVTVRLSRTPESVTTLLAAFRDIEQGGQAVSAIIGGGIVPAAIEMMDALAIEAAEAAVACAYPEGAGAVLIVELDGPAAEVAHQFAEVERVCRAVGAFELRTAAGPEERAAIWKGRKSAFAAVGRISPAYIVQDGVVPRTALPEVLAGIDRLSAEHGIRVANVFHAGDGNLHPLVLFDDAEPGAGERAEAVSGRILDLCIEHGGSITGEHGVGVDKSRYMPKMFTDDDLDTMQLVRCAFDPRGLSNPGKVFPTPRLCGEVPGVRRGVHPLVESGRAEQF</sequence>
<dbReference type="AlphaFoldDB" id="A0A841D7P7"/>
<dbReference type="GO" id="GO:0071949">
    <property type="term" value="F:FAD binding"/>
    <property type="evidence" value="ECO:0007669"/>
    <property type="project" value="InterPro"/>
</dbReference>
<evidence type="ECO:0000259" key="5">
    <source>
        <dbReference type="PROSITE" id="PS51387"/>
    </source>
</evidence>
<dbReference type="SUPFAM" id="SSF56176">
    <property type="entry name" value="FAD-binding/transporter-associated domain-like"/>
    <property type="match status" value="1"/>
</dbReference>
<comment type="cofactor">
    <cofactor evidence="1">
        <name>FAD</name>
        <dbReference type="ChEBI" id="CHEBI:57692"/>
    </cofactor>
</comment>
<dbReference type="Gene3D" id="3.30.465.10">
    <property type="match status" value="1"/>
</dbReference>
<dbReference type="RefSeq" id="WP_184943433.1">
    <property type="nucleotide sequence ID" value="NZ_BAAAWZ010000001.1"/>
</dbReference>
<dbReference type="PANTHER" id="PTHR42934:SF1">
    <property type="entry name" value="GLYCOLATE OXIDASE SUBUNIT GLCD"/>
    <property type="match status" value="1"/>
</dbReference>
<dbReference type="InterPro" id="IPR004113">
    <property type="entry name" value="FAD-bd_oxidored_4_C"/>
</dbReference>
<dbReference type="Gene3D" id="1.10.45.10">
    <property type="entry name" value="Vanillyl-alcohol Oxidase, Chain A, domain 4"/>
    <property type="match status" value="1"/>
</dbReference>
<comment type="caution">
    <text evidence="6">The sequence shown here is derived from an EMBL/GenBank/DDBJ whole genome shotgun (WGS) entry which is preliminary data.</text>
</comment>
<name>A0A841D7P7_PLAVE</name>
<dbReference type="InterPro" id="IPR016166">
    <property type="entry name" value="FAD-bd_PCMH"/>
</dbReference>
<dbReference type="InterPro" id="IPR051914">
    <property type="entry name" value="FAD-linked_OxidoTrans_Type4"/>
</dbReference>
<dbReference type="SUPFAM" id="SSF55103">
    <property type="entry name" value="FAD-linked oxidases, C-terminal domain"/>
    <property type="match status" value="1"/>
</dbReference>
<keyword evidence="7" id="KW-1185">Reference proteome</keyword>
<feature type="domain" description="FAD-binding PCMH-type" evidence="5">
    <location>
        <begin position="39"/>
        <end position="214"/>
    </location>
</feature>
<evidence type="ECO:0000313" key="6">
    <source>
        <dbReference type="EMBL" id="MBB5964537.1"/>
    </source>
</evidence>
<keyword evidence="4 6" id="KW-0560">Oxidoreductase</keyword>
<accession>A0A841D7P7</accession>
<reference evidence="6 7" key="1">
    <citation type="submission" date="2020-08" db="EMBL/GenBank/DDBJ databases">
        <title>Genomic Encyclopedia of Type Strains, Phase III (KMG-III): the genomes of soil and plant-associated and newly described type strains.</title>
        <authorList>
            <person name="Whitman W."/>
        </authorList>
    </citation>
    <scope>NUCLEOTIDE SEQUENCE [LARGE SCALE GENOMIC DNA]</scope>
    <source>
        <strain evidence="6 7">CECT 3303</strain>
    </source>
</reference>
<dbReference type="Pfam" id="PF01565">
    <property type="entry name" value="FAD_binding_4"/>
    <property type="match status" value="1"/>
</dbReference>
<dbReference type="EMBL" id="JACHJJ010000012">
    <property type="protein sequence ID" value="MBB5964537.1"/>
    <property type="molecule type" value="Genomic_DNA"/>
</dbReference>
<dbReference type="InterPro" id="IPR016171">
    <property type="entry name" value="Vanillyl_alc_oxidase_C-sub2"/>
</dbReference>
<dbReference type="InterPro" id="IPR016164">
    <property type="entry name" value="FAD-linked_Oxase-like_C"/>
</dbReference>
<evidence type="ECO:0000256" key="4">
    <source>
        <dbReference type="ARBA" id="ARBA00023002"/>
    </source>
</evidence>
<dbReference type="InterPro" id="IPR016169">
    <property type="entry name" value="FAD-bd_PCMH_sub2"/>
</dbReference>
<dbReference type="Gene3D" id="3.30.70.2740">
    <property type="match status" value="1"/>
</dbReference>
<evidence type="ECO:0000313" key="7">
    <source>
        <dbReference type="Proteomes" id="UP000562352"/>
    </source>
</evidence>
<evidence type="ECO:0000256" key="1">
    <source>
        <dbReference type="ARBA" id="ARBA00001974"/>
    </source>
</evidence>
<organism evidence="6 7">
    <name type="scientific">Planomonospora venezuelensis</name>
    <dbReference type="NCBI Taxonomy" id="1999"/>
    <lineage>
        <taxon>Bacteria</taxon>
        <taxon>Bacillati</taxon>
        <taxon>Actinomycetota</taxon>
        <taxon>Actinomycetes</taxon>
        <taxon>Streptosporangiales</taxon>
        <taxon>Streptosporangiaceae</taxon>
        <taxon>Planomonospora</taxon>
    </lineage>
</organism>
<gene>
    <name evidence="6" type="ORF">FHS22_003821</name>
</gene>
<protein>
    <submittedName>
        <fullName evidence="6">Glycolate oxidase</fullName>
        <ecNumber evidence="6">1.1.3.15</ecNumber>
    </submittedName>
</protein>
<dbReference type="Proteomes" id="UP000562352">
    <property type="component" value="Unassembled WGS sequence"/>
</dbReference>
<evidence type="ECO:0000256" key="2">
    <source>
        <dbReference type="ARBA" id="ARBA00022630"/>
    </source>
</evidence>
<dbReference type="GO" id="GO:0003973">
    <property type="term" value="F:(S)-2-hydroxy-acid oxidase activity"/>
    <property type="evidence" value="ECO:0007669"/>
    <property type="project" value="UniProtKB-EC"/>
</dbReference>
<keyword evidence="3" id="KW-0274">FAD</keyword>
<dbReference type="InterPro" id="IPR006094">
    <property type="entry name" value="Oxid_FAD_bind_N"/>
</dbReference>
<dbReference type="Pfam" id="PF02913">
    <property type="entry name" value="FAD-oxidase_C"/>
    <property type="match status" value="1"/>
</dbReference>
<keyword evidence="2" id="KW-0285">Flavoprotein</keyword>
<dbReference type="PROSITE" id="PS51387">
    <property type="entry name" value="FAD_PCMH"/>
    <property type="match status" value="1"/>
</dbReference>
<evidence type="ECO:0000256" key="3">
    <source>
        <dbReference type="ARBA" id="ARBA00022827"/>
    </source>
</evidence>
<proteinExistence type="predicted"/>
<dbReference type="EC" id="1.1.3.15" evidence="6"/>